<dbReference type="Pfam" id="PF26005">
    <property type="entry name" value="rSAM_target_put"/>
    <property type="match status" value="1"/>
</dbReference>
<accession>A0ABD5Y232</accession>
<evidence type="ECO:0000313" key="3">
    <source>
        <dbReference type="Proteomes" id="UP001596432"/>
    </source>
</evidence>
<feature type="compositionally biased region" description="Basic and acidic residues" evidence="1">
    <location>
        <begin position="1"/>
        <end position="23"/>
    </location>
</feature>
<feature type="region of interest" description="Disordered" evidence="1">
    <location>
        <begin position="1"/>
        <end position="33"/>
    </location>
</feature>
<dbReference type="InterPro" id="IPR023906">
    <property type="entry name" value="rSAM_target_put"/>
</dbReference>
<dbReference type="GeneID" id="78820068"/>
<keyword evidence="3" id="KW-1185">Reference proteome</keyword>
<sequence>MSNISHTHDGDEGTEPVTDRTHESAWAADLEAPEHAADRGLVVEQAVKAVRNTVEGTHVQLVTHEEHGHPSEYLTPVLEAEFNGEIDCEYICQCNCGGHILRVPV</sequence>
<dbReference type="RefSeq" id="WP_274325375.1">
    <property type="nucleotide sequence ID" value="NZ_CP118158.1"/>
</dbReference>
<dbReference type="EMBL" id="JBHTAS010000001">
    <property type="protein sequence ID" value="MFC7139804.1"/>
    <property type="molecule type" value="Genomic_DNA"/>
</dbReference>
<organism evidence="2 3">
    <name type="scientific">Halosimplex aquaticum</name>
    <dbReference type="NCBI Taxonomy" id="3026162"/>
    <lineage>
        <taxon>Archaea</taxon>
        <taxon>Methanobacteriati</taxon>
        <taxon>Methanobacteriota</taxon>
        <taxon>Stenosarchaea group</taxon>
        <taxon>Halobacteria</taxon>
        <taxon>Halobacteriales</taxon>
        <taxon>Haloarculaceae</taxon>
        <taxon>Halosimplex</taxon>
    </lineage>
</organism>
<dbReference type="AlphaFoldDB" id="A0ABD5Y232"/>
<dbReference type="NCBIfam" id="TIGR03995">
    <property type="entry name" value="target_X_rSAM"/>
    <property type="match status" value="1"/>
</dbReference>
<name>A0ABD5Y232_9EURY</name>
<proteinExistence type="predicted"/>
<gene>
    <name evidence="2" type="ORF">ACFQMA_08125</name>
</gene>
<evidence type="ECO:0000313" key="2">
    <source>
        <dbReference type="EMBL" id="MFC7139804.1"/>
    </source>
</evidence>
<dbReference type="Proteomes" id="UP001596432">
    <property type="component" value="Unassembled WGS sequence"/>
</dbReference>
<evidence type="ECO:0000256" key="1">
    <source>
        <dbReference type="SAM" id="MobiDB-lite"/>
    </source>
</evidence>
<comment type="caution">
    <text evidence="2">The sequence shown here is derived from an EMBL/GenBank/DDBJ whole genome shotgun (WGS) entry which is preliminary data.</text>
</comment>
<reference evidence="2 3" key="1">
    <citation type="journal article" date="2019" name="Int. J. Syst. Evol. Microbiol.">
        <title>The Global Catalogue of Microorganisms (GCM) 10K type strain sequencing project: providing services to taxonomists for standard genome sequencing and annotation.</title>
        <authorList>
            <consortium name="The Broad Institute Genomics Platform"/>
            <consortium name="The Broad Institute Genome Sequencing Center for Infectious Disease"/>
            <person name="Wu L."/>
            <person name="Ma J."/>
        </authorList>
    </citation>
    <scope>NUCLEOTIDE SEQUENCE [LARGE SCALE GENOMIC DNA]</scope>
    <source>
        <strain evidence="2 3">XZYJT29</strain>
    </source>
</reference>
<protein>
    <submittedName>
        <fullName evidence="2">CGCGG family rSAM-modified RiPP protein</fullName>
    </submittedName>
</protein>